<gene>
    <name evidence="1" type="ORF">WAK64_03115</name>
</gene>
<evidence type="ECO:0000313" key="2">
    <source>
        <dbReference type="Proteomes" id="UP001312865"/>
    </source>
</evidence>
<sequence length="180" mass="20372">MSILKWSTIQLQKFRDKGLHLDEKVSVEEVKDIQPDIRSISPISVTGRADISSDKVTFHLHLSGEMILPCSRTLSDVYFPIDISTNETFLLRPSDYVGSEEEEVHMIQGDVIDLKPVIQELIVLEVPMQVFSDKVVEEELPSGRNWNLVVDENITTPSSSSEKKVDPRLADLAKFFDKDS</sequence>
<evidence type="ECO:0000313" key="1">
    <source>
        <dbReference type="EMBL" id="MEI5906060.1"/>
    </source>
</evidence>
<dbReference type="RefSeq" id="WP_336585483.1">
    <property type="nucleotide sequence ID" value="NZ_JBBAXC010000002.1"/>
</dbReference>
<protein>
    <submittedName>
        <fullName evidence="1">YceD family protein</fullName>
    </submittedName>
</protein>
<accession>A0ABU8H9T0</accession>
<dbReference type="Pfam" id="PF02620">
    <property type="entry name" value="YceD"/>
    <property type="match status" value="1"/>
</dbReference>
<proteinExistence type="predicted"/>
<dbReference type="EMBL" id="JBBAXC010000002">
    <property type="protein sequence ID" value="MEI5906060.1"/>
    <property type="molecule type" value="Genomic_DNA"/>
</dbReference>
<keyword evidence="2" id="KW-1185">Reference proteome</keyword>
<reference evidence="1 2" key="1">
    <citation type="journal article" date="2018" name="J. Microbiol.">
        <title>Bacillus spongiae sp. nov., isolated from sponge of Jeju Island.</title>
        <authorList>
            <person name="Lee G.E."/>
            <person name="Im W.T."/>
            <person name="Park J.S."/>
        </authorList>
    </citation>
    <scope>NUCLEOTIDE SEQUENCE [LARGE SCALE GENOMIC DNA]</scope>
    <source>
        <strain evidence="1 2">135PIL107-10</strain>
    </source>
</reference>
<name>A0ABU8H9T0_9BACI</name>
<comment type="caution">
    <text evidence="1">The sequence shown here is derived from an EMBL/GenBank/DDBJ whole genome shotgun (WGS) entry which is preliminary data.</text>
</comment>
<organism evidence="1 2">
    <name type="scientific">Bacillus spongiae</name>
    <dbReference type="NCBI Taxonomy" id="2683610"/>
    <lineage>
        <taxon>Bacteria</taxon>
        <taxon>Bacillati</taxon>
        <taxon>Bacillota</taxon>
        <taxon>Bacilli</taxon>
        <taxon>Bacillales</taxon>
        <taxon>Bacillaceae</taxon>
        <taxon>Bacillus</taxon>
    </lineage>
</organism>
<dbReference type="Proteomes" id="UP001312865">
    <property type="component" value="Unassembled WGS sequence"/>
</dbReference>
<dbReference type="InterPro" id="IPR003772">
    <property type="entry name" value="YceD"/>
</dbReference>